<dbReference type="AlphaFoldDB" id="A0A1F8C231"/>
<name>A0A1F8C231_9BACT</name>
<sequence>MIERVPCRFRIPVSREGNTIIFISEIVGSEVAASGLRQRFEDGACDLLTAYDIGPMECRRPNDSEHTCPDISDLRSQLHI</sequence>
<gene>
    <name evidence="1" type="ORF">A2975_00960</name>
</gene>
<dbReference type="Proteomes" id="UP000178429">
    <property type="component" value="Unassembled WGS sequence"/>
</dbReference>
<dbReference type="STRING" id="1802525.A2975_00960"/>
<organism evidence="1 2">
    <name type="scientific">Candidatus Woesebacteria bacterium RIFCSPLOWO2_01_FULL_44_14</name>
    <dbReference type="NCBI Taxonomy" id="1802525"/>
    <lineage>
        <taxon>Bacteria</taxon>
        <taxon>Candidatus Woeseibacteriota</taxon>
    </lineage>
</organism>
<reference evidence="1 2" key="1">
    <citation type="journal article" date="2016" name="Nat. Commun.">
        <title>Thousands of microbial genomes shed light on interconnected biogeochemical processes in an aquifer system.</title>
        <authorList>
            <person name="Anantharaman K."/>
            <person name="Brown C.T."/>
            <person name="Hug L.A."/>
            <person name="Sharon I."/>
            <person name="Castelle C.J."/>
            <person name="Probst A.J."/>
            <person name="Thomas B.C."/>
            <person name="Singh A."/>
            <person name="Wilkins M.J."/>
            <person name="Karaoz U."/>
            <person name="Brodie E.L."/>
            <person name="Williams K.H."/>
            <person name="Hubbard S.S."/>
            <person name="Banfield J.F."/>
        </authorList>
    </citation>
    <scope>NUCLEOTIDE SEQUENCE [LARGE SCALE GENOMIC DNA]</scope>
</reference>
<dbReference type="EMBL" id="MGHL01000010">
    <property type="protein sequence ID" value="OGM69665.1"/>
    <property type="molecule type" value="Genomic_DNA"/>
</dbReference>
<protein>
    <submittedName>
        <fullName evidence="1">Uncharacterized protein</fullName>
    </submittedName>
</protein>
<accession>A0A1F8C231</accession>
<evidence type="ECO:0000313" key="1">
    <source>
        <dbReference type="EMBL" id="OGM69665.1"/>
    </source>
</evidence>
<proteinExistence type="predicted"/>
<evidence type="ECO:0000313" key="2">
    <source>
        <dbReference type="Proteomes" id="UP000178429"/>
    </source>
</evidence>
<comment type="caution">
    <text evidence="1">The sequence shown here is derived from an EMBL/GenBank/DDBJ whole genome shotgun (WGS) entry which is preliminary data.</text>
</comment>